<feature type="region of interest" description="Disordered" evidence="1">
    <location>
        <begin position="180"/>
        <end position="202"/>
    </location>
</feature>
<accession>A0AAN7YKR0</accession>
<feature type="compositionally biased region" description="Low complexity" evidence="1">
    <location>
        <begin position="12"/>
        <end position="27"/>
    </location>
</feature>
<dbReference type="AlphaFoldDB" id="A0AAN7YKR0"/>
<dbReference type="EMBL" id="JAVRRL010000023">
    <property type="protein sequence ID" value="KAK5113524.1"/>
    <property type="molecule type" value="Genomic_DNA"/>
</dbReference>
<feature type="compositionally biased region" description="Basic and acidic residues" evidence="1">
    <location>
        <begin position="590"/>
        <end position="600"/>
    </location>
</feature>
<evidence type="ECO:0000313" key="3">
    <source>
        <dbReference type="Proteomes" id="UP001310890"/>
    </source>
</evidence>
<feature type="compositionally biased region" description="Polar residues" evidence="1">
    <location>
        <begin position="1"/>
        <end position="11"/>
    </location>
</feature>
<evidence type="ECO:0000256" key="1">
    <source>
        <dbReference type="SAM" id="MobiDB-lite"/>
    </source>
</evidence>
<gene>
    <name evidence="2" type="ORF">LTR62_003393</name>
</gene>
<organism evidence="2 3">
    <name type="scientific">Meristemomyces frigidus</name>
    <dbReference type="NCBI Taxonomy" id="1508187"/>
    <lineage>
        <taxon>Eukaryota</taxon>
        <taxon>Fungi</taxon>
        <taxon>Dikarya</taxon>
        <taxon>Ascomycota</taxon>
        <taxon>Pezizomycotina</taxon>
        <taxon>Dothideomycetes</taxon>
        <taxon>Dothideomycetidae</taxon>
        <taxon>Mycosphaerellales</taxon>
        <taxon>Teratosphaeriaceae</taxon>
        <taxon>Meristemomyces</taxon>
    </lineage>
</organism>
<feature type="compositionally biased region" description="Low complexity" evidence="1">
    <location>
        <begin position="672"/>
        <end position="682"/>
    </location>
</feature>
<feature type="region of interest" description="Disordered" evidence="1">
    <location>
        <begin position="561"/>
        <end position="682"/>
    </location>
</feature>
<dbReference type="Proteomes" id="UP001310890">
    <property type="component" value="Unassembled WGS sequence"/>
</dbReference>
<feature type="compositionally biased region" description="Low complexity" evidence="1">
    <location>
        <begin position="561"/>
        <end position="576"/>
    </location>
</feature>
<protein>
    <submittedName>
        <fullName evidence="2">Uncharacterized protein</fullName>
    </submittedName>
</protein>
<reference evidence="2" key="1">
    <citation type="submission" date="2023-08" db="EMBL/GenBank/DDBJ databases">
        <title>Black Yeasts Isolated from many extreme environments.</title>
        <authorList>
            <person name="Coleine C."/>
            <person name="Stajich J.E."/>
            <person name="Selbmann L."/>
        </authorList>
    </citation>
    <scope>NUCLEOTIDE SEQUENCE</scope>
    <source>
        <strain evidence="2">CCFEE 5401</strain>
    </source>
</reference>
<evidence type="ECO:0000313" key="2">
    <source>
        <dbReference type="EMBL" id="KAK5113524.1"/>
    </source>
</evidence>
<comment type="caution">
    <text evidence="2">The sequence shown here is derived from an EMBL/GenBank/DDBJ whole genome shotgun (WGS) entry which is preliminary data.</text>
</comment>
<name>A0AAN7YKR0_9PEZI</name>
<feature type="compositionally biased region" description="Pro residues" evidence="1">
    <location>
        <begin position="716"/>
        <end position="727"/>
    </location>
</feature>
<feature type="region of interest" description="Disordered" evidence="1">
    <location>
        <begin position="713"/>
        <end position="756"/>
    </location>
</feature>
<feature type="region of interest" description="Disordered" evidence="1">
    <location>
        <begin position="307"/>
        <end position="371"/>
    </location>
</feature>
<sequence length="831" mass="89350">MDTTNANDMDPNSTSTNIKTNSNNTDSMKINNNNARSMKTNLMTTNTMNATAPADQTAPSTTQNNNVLISETNSLNAIAPAGQATPSTPQNNAFLITHIKNEAAQFAAAQWKLMTPADRNSFIQKHSLRASREEFAFRQQMLGVNLGPSIIAAQRQYTLAKQYGVVRPSPQQQSQLQQLQQQVPSQNAITRPGRAAQAYTTGQQQQQIYQPPFAAQHSAQQDRQPRVLQQLGKMQSGVATNMQPLTQQPQKVTPYKAPNLYLGSTGMEQMPPFAPTPPYSASPTPAAFPHAAFAYSPVTAPQFGTLPSTPASMGAPGHYGSTSRSATPSFKGKGQMAPPVGPTTGRRQARAKADFTPVTPSEQERRARDTLASGQSLTDGRLTPLCAMHAWEVDLTINGPVRFEDAVVREAALLPVCVDCRHREHTAAAQNANPVWQQTKRSRQQPKLCPVDTCVCASKILQGCPACELSRISQARKDALSVRAFDAQPQNPTPRLLCGCGKPADFEEVVRKCVGCDGVRTSFTNCAGKLVRFFAGTEVVASIGNDKQYQSIATTTQHVPAMRAPSQSAAAAAPTSLGKRRSVGISPEEPAAKRPQHGEMPHPNGNQPRFDSPAERTTPPELSKAGGRKRKTDDAGLEAAEADNQSQPKRRQAAHLRSQSEVIDLTSPPASPSLAPAVVPAQPEQMPVDVTAVHTADVDADLRLMSALEDFLRPAPASPPAPAPASAPVPDEVVPQTSSAGQQQQEQHGDVLSAQDAELLFGLAGSQTNKEFSFDDSNDDNQLSPPTPPAAAVHAAYREEGALSPDQWDDPEVQQAYEMFQRAYGGDDWEL</sequence>
<feature type="region of interest" description="Disordered" evidence="1">
    <location>
        <begin position="1"/>
        <end position="32"/>
    </location>
</feature>
<feature type="region of interest" description="Disordered" evidence="1">
    <location>
        <begin position="769"/>
        <end position="791"/>
    </location>
</feature>
<proteinExistence type="predicted"/>